<organism evidence="1 2">
    <name type="scientific">Orycteropus afer afer</name>
    <dbReference type="NCBI Taxonomy" id="1230840"/>
    <lineage>
        <taxon>Eukaryota</taxon>
        <taxon>Metazoa</taxon>
        <taxon>Chordata</taxon>
        <taxon>Craniata</taxon>
        <taxon>Vertebrata</taxon>
        <taxon>Euteleostomi</taxon>
        <taxon>Mammalia</taxon>
        <taxon>Eutheria</taxon>
        <taxon>Afrotheria</taxon>
        <taxon>Tubulidentata</taxon>
        <taxon>Orycteropodidae</taxon>
        <taxon>Orycteropus</taxon>
    </lineage>
</organism>
<gene>
    <name evidence="2" type="primary">LSP1</name>
</gene>
<sequence length="543" mass="58918">MATSERLSTGWHEGWTQLGSGPREAGCRYGSGLKMLMGDPPERKREGAEQHRAGPTAPLDGRAAGVKRDEHQRAWLWPLRRAAASAGLAAGLWEEKALGRPRGKAPVGAKEQAGLGQEARLGLGAVGVPTLRVMPWGGKSEQWGRSSGEEMGPAGDAGTPRDSPGPAEAVALCWDPCSRLRRPESPTDTMSKQRAQRIWFQERPGPLTAQWSVEDEEEAARERRRRERDRQLRAEDGDGGCQALELEQDKLVNLKPSEAPELDEDEGFGDWSQKPGPRGLLAEDETTRGESPQEQEPVEEDPPHRLEQEDSHRTDQAKVPLEGLCLSPVVEPQEGLGPEETGRQSPEEPAQDPLGPAEAGETGEQLFYPHPLQCQQPRTPSPLALEGAAGHGSPPLSPTTKLIDRTESLNRSIQKSNSVKKSEPGLPVSRIDERLEQYTQAIETAGRTPKLARQPSIELPSMAVASTKNLWESGEVQAQSAAKSPSCKDIVAGDMSKRSLWEQKGGSKTSSTIKSTPSGKRYKFVATGHGKYEKVPVDEAAAP</sequence>
<name>A0AC54Z8V1_ORYAF</name>
<dbReference type="RefSeq" id="XP_042638040.1">
    <property type="nucleotide sequence ID" value="XM_042782106.1"/>
</dbReference>
<accession>A0AC54Z8V1</accession>
<reference evidence="2" key="1">
    <citation type="submission" date="2025-08" db="UniProtKB">
        <authorList>
            <consortium name="RefSeq"/>
        </authorList>
    </citation>
    <scope>IDENTIFICATION</scope>
</reference>
<protein>
    <submittedName>
        <fullName evidence="2">Lymphocyte-specific protein 1</fullName>
    </submittedName>
</protein>
<evidence type="ECO:0000313" key="1">
    <source>
        <dbReference type="Proteomes" id="UP000694850"/>
    </source>
</evidence>
<proteinExistence type="predicted"/>
<dbReference type="Proteomes" id="UP000694850">
    <property type="component" value="Unplaced"/>
</dbReference>
<keyword evidence="1" id="KW-1185">Reference proteome</keyword>
<evidence type="ECO:0000313" key="2">
    <source>
        <dbReference type="RefSeq" id="XP_042638040.1"/>
    </source>
</evidence>